<evidence type="ECO:0000313" key="3">
    <source>
        <dbReference type="Proteomes" id="UP000053899"/>
    </source>
</evidence>
<feature type="chain" id="PRO_5003698714" description="Copper binding periplasmic protein CusF" evidence="1">
    <location>
        <begin position="35"/>
        <end position="107"/>
    </location>
</feature>
<gene>
    <name evidence="2" type="ORF">LepocDRAFT_00002800</name>
</gene>
<evidence type="ECO:0008006" key="4">
    <source>
        <dbReference type="Google" id="ProtNLM"/>
    </source>
</evidence>
<dbReference type="AlphaFoldDB" id="I4Z5Q6"/>
<protein>
    <recommendedName>
        <fullName evidence="4">Copper binding periplasmic protein CusF</fullName>
    </recommendedName>
</protein>
<feature type="signal peptide" evidence="1">
    <location>
        <begin position="1"/>
        <end position="34"/>
    </location>
</feature>
<name>I4Z5Q6_9BURK</name>
<dbReference type="EMBL" id="JH660677">
    <property type="protein sequence ID" value="EIM31548.1"/>
    <property type="molecule type" value="Genomic_DNA"/>
</dbReference>
<reference evidence="2 3" key="1">
    <citation type="submission" date="2012-04" db="EMBL/GenBank/DDBJ databases">
        <title>Improved High-Quality Draft sequence of Leptothrix ochracea L12.</title>
        <authorList>
            <consortium name="US DOE Joint Genome Institute"/>
            <person name="Lucas S."/>
            <person name="Han J."/>
            <person name="Lapidus A."/>
            <person name="Cheng J.-F."/>
            <person name="Goodwin L."/>
            <person name="Pitluck S."/>
            <person name="Peters L."/>
            <person name="Zeytun A."/>
            <person name="Detter J.C."/>
            <person name="Han C."/>
            <person name="Tapia R."/>
            <person name="Land M."/>
            <person name="Hauser L."/>
            <person name="Kyrpides N."/>
            <person name="Ivanova N."/>
            <person name="Pagani I."/>
            <person name="Stepanauskas R."/>
            <person name="Masland D."/>
            <person name="Poulton N."/>
            <person name="Emerson D."/>
            <person name="Fleming E."/>
            <person name="Woyke T."/>
        </authorList>
    </citation>
    <scope>NUCLEOTIDE SEQUENCE [LARGE SCALE GENOMIC DNA]</scope>
    <source>
        <strain evidence="2 3">L12</strain>
    </source>
</reference>
<dbReference type="Proteomes" id="UP000053899">
    <property type="component" value="Unassembled WGS sequence"/>
</dbReference>
<dbReference type="InterPro" id="IPR042230">
    <property type="entry name" value="CusF_sf"/>
</dbReference>
<accession>I4Z5Q6</accession>
<dbReference type="RefSeq" id="WP_009453358.1">
    <property type="nucleotide sequence ID" value="NZ_JH660677.1"/>
</dbReference>
<evidence type="ECO:0000313" key="2">
    <source>
        <dbReference type="EMBL" id="EIM31548.1"/>
    </source>
</evidence>
<organism evidence="2 3">
    <name type="scientific">Leptothrix ochracea L12</name>
    <dbReference type="NCBI Taxonomy" id="735332"/>
    <lineage>
        <taxon>Bacteria</taxon>
        <taxon>Pseudomonadati</taxon>
        <taxon>Pseudomonadota</taxon>
        <taxon>Betaproteobacteria</taxon>
        <taxon>Burkholderiales</taxon>
        <taxon>Sphaerotilaceae</taxon>
        <taxon>Leptothrix</taxon>
    </lineage>
</organism>
<keyword evidence="1" id="KW-0732">Signal</keyword>
<dbReference type="GeneID" id="92352165"/>
<evidence type="ECO:0000256" key="1">
    <source>
        <dbReference type="SAM" id="SignalP"/>
    </source>
</evidence>
<dbReference type="Gene3D" id="2.40.50.320">
    <property type="entry name" value="Copper binding periplasmic protein CusF"/>
    <property type="match status" value="1"/>
</dbReference>
<keyword evidence="3" id="KW-1185">Reference proteome</keyword>
<dbReference type="OrthoDB" id="9180744at2"/>
<dbReference type="HOGENOM" id="CLU_140852_1_3_4"/>
<dbReference type="InterPro" id="IPR021647">
    <property type="entry name" value="CusF_Ec"/>
</dbReference>
<dbReference type="Pfam" id="PF11604">
    <property type="entry name" value="CusF_Ec"/>
    <property type="match status" value="1"/>
</dbReference>
<proteinExistence type="predicted"/>
<sequence>MLTPISPILRRALALTSLACTAFITLGTAVSAHAEPVKGEVIKVMASQQKLTLRHEAIPSLDMPPMTMNYRVAKPELLSSVKAGDKVIFEAEDRQGNFIVTQLKVQP</sequence>